<dbReference type="SUPFAM" id="SSF53474">
    <property type="entry name" value="alpha/beta-Hydrolases"/>
    <property type="match status" value="1"/>
</dbReference>
<dbReference type="PANTHER" id="PTHR17630">
    <property type="entry name" value="DIENELACTONE HYDROLASE"/>
    <property type="match status" value="1"/>
</dbReference>
<gene>
    <name evidence="3" type="ORF">L207DRAFT_553189</name>
</gene>
<feature type="region of interest" description="Disordered" evidence="1">
    <location>
        <begin position="1"/>
        <end position="21"/>
    </location>
</feature>
<evidence type="ECO:0000313" key="4">
    <source>
        <dbReference type="Proteomes" id="UP000235786"/>
    </source>
</evidence>
<keyword evidence="4" id="KW-1185">Reference proteome</keyword>
<dbReference type="OrthoDB" id="17560at2759"/>
<dbReference type="AlphaFoldDB" id="A0A2J6RYE6"/>
<dbReference type="Pfam" id="PF01738">
    <property type="entry name" value="DLH"/>
    <property type="match status" value="1"/>
</dbReference>
<organism evidence="3 4">
    <name type="scientific">Hyaloscypha variabilis (strain UAMH 11265 / GT02V1 / F)</name>
    <name type="common">Meliniomyces variabilis</name>
    <dbReference type="NCBI Taxonomy" id="1149755"/>
    <lineage>
        <taxon>Eukaryota</taxon>
        <taxon>Fungi</taxon>
        <taxon>Dikarya</taxon>
        <taxon>Ascomycota</taxon>
        <taxon>Pezizomycotina</taxon>
        <taxon>Leotiomycetes</taxon>
        <taxon>Helotiales</taxon>
        <taxon>Hyaloscyphaceae</taxon>
        <taxon>Hyaloscypha</taxon>
        <taxon>Hyaloscypha variabilis</taxon>
    </lineage>
</organism>
<sequence length="244" mass="26873">MASLPPGECCTKGTKHEGTPKGTVEKIQNITTYFARPANPNGNAILIFSDIFGPIYQNVQLMADDFAAQGYLTIVPDLFNGDALSPELFYSGKVDFPAWLARHNTTTVDPIANIVVDHLKNTLEVKKLGGVGYCFGGKYVARNLKDGLLDAGYMAHPSFVTSEELSAITKPLSIAASEIDTIFTSEKRHESEQILADLKIPYQIDLYGGVEHGFALRGDLSIKEVKFATDRAFEQAVTWFNYWL</sequence>
<evidence type="ECO:0000256" key="1">
    <source>
        <dbReference type="SAM" id="MobiDB-lite"/>
    </source>
</evidence>
<dbReference type="Proteomes" id="UP000235786">
    <property type="component" value="Unassembled WGS sequence"/>
</dbReference>
<name>A0A2J6RYE6_HYAVF</name>
<dbReference type="PANTHER" id="PTHR17630:SF44">
    <property type="entry name" value="PROTEIN AIM2"/>
    <property type="match status" value="1"/>
</dbReference>
<evidence type="ECO:0000313" key="3">
    <source>
        <dbReference type="EMBL" id="PMD43536.1"/>
    </source>
</evidence>
<keyword evidence="3" id="KW-0378">Hydrolase</keyword>
<proteinExistence type="predicted"/>
<dbReference type="InterPro" id="IPR029058">
    <property type="entry name" value="AB_hydrolase_fold"/>
</dbReference>
<dbReference type="GO" id="GO:0016787">
    <property type="term" value="F:hydrolase activity"/>
    <property type="evidence" value="ECO:0007669"/>
    <property type="project" value="UniProtKB-KW"/>
</dbReference>
<protein>
    <submittedName>
        <fullName evidence="3">Dienelactone hydrolase family protein</fullName>
    </submittedName>
</protein>
<accession>A0A2J6RYE6</accession>
<dbReference type="InterPro" id="IPR002925">
    <property type="entry name" value="Dienelactn_hydro"/>
</dbReference>
<evidence type="ECO:0000259" key="2">
    <source>
        <dbReference type="Pfam" id="PF01738"/>
    </source>
</evidence>
<feature type="domain" description="Dienelactone hydrolase" evidence="2">
    <location>
        <begin position="30"/>
        <end position="241"/>
    </location>
</feature>
<reference evidence="3 4" key="1">
    <citation type="submission" date="2016-04" db="EMBL/GenBank/DDBJ databases">
        <title>A degradative enzymes factory behind the ericoid mycorrhizal symbiosis.</title>
        <authorList>
            <consortium name="DOE Joint Genome Institute"/>
            <person name="Martino E."/>
            <person name="Morin E."/>
            <person name="Grelet G."/>
            <person name="Kuo A."/>
            <person name="Kohler A."/>
            <person name="Daghino S."/>
            <person name="Barry K."/>
            <person name="Choi C."/>
            <person name="Cichocki N."/>
            <person name="Clum A."/>
            <person name="Copeland A."/>
            <person name="Hainaut M."/>
            <person name="Haridas S."/>
            <person name="Labutti K."/>
            <person name="Lindquist E."/>
            <person name="Lipzen A."/>
            <person name="Khouja H.-R."/>
            <person name="Murat C."/>
            <person name="Ohm R."/>
            <person name="Olson A."/>
            <person name="Spatafora J."/>
            <person name="Veneault-Fourrey C."/>
            <person name="Henrissat B."/>
            <person name="Grigoriev I."/>
            <person name="Martin F."/>
            <person name="Perotto S."/>
        </authorList>
    </citation>
    <scope>NUCLEOTIDE SEQUENCE [LARGE SCALE GENOMIC DNA]</scope>
    <source>
        <strain evidence="3 4">F</strain>
    </source>
</reference>
<dbReference type="Gene3D" id="3.40.50.1820">
    <property type="entry name" value="alpha/beta hydrolase"/>
    <property type="match status" value="1"/>
</dbReference>
<dbReference type="EMBL" id="KZ613942">
    <property type="protein sequence ID" value="PMD43536.1"/>
    <property type="molecule type" value="Genomic_DNA"/>
</dbReference>